<keyword evidence="5 8" id="KW-0472">Membrane</keyword>
<feature type="transmembrane region" description="Helical" evidence="8">
    <location>
        <begin position="468"/>
        <end position="493"/>
    </location>
</feature>
<keyword evidence="4 8" id="KW-1133">Transmembrane helix</keyword>
<dbReference type="GO" id="GO:0005929">
    <property type="term" value="C:cilium"/>
    <property type="evidence" value="ECO:0007669"/>
    <property type="project" value="TreeGrafter"/>
</dbReference>
<evidence type="ECO:0000256" key="3">
    <source>
        <dbReference type="ARBA" id="ARBA00022692"/>
    </source>
</evidence>
<sequence length="824" mass="90492">MRVSIWLVGRWLFLWACLGARLQAGDGACPVGLTRPDLNGSQYQLGPGTDAGIGFLSGFVQSYLNTVQPNPFPKELLLELINDAGTATIQDTVNKVLRYEVGFLVCAAIGVLYIVLMPLVGFFFACCRCCGNCGGHMYQEQTKSTGCQRRGLYWALLCITIITLAGNVCMFRSNQSLAFSVQNSLTQSDGTLDNLQTYLAAVPQDVGMVVNESVLAVDEVGSRVNDFGRLVGEDLQKDLGSTLNPALDTVRNISQAVNSTIQLLGQLNATQEELRPELDTLEANLTATRDSVNRTFQMPDCQDCVVLQPELAKLTLDTSFTVPQLSELQSTIDAVVEADLDSRLKKGEELLANLPERVTNDTEDTVQNVQAQLKDIKKDISQLHQDIPLNALEDVSAKLEEVRGYISTYTPEVELAGRRSWIVGLVLSCAVLLVVLCNVLGLLLGPVGLQPKADPTKRSGTANCGGTFLMAGVGFSFLFSWIFMIVVLVLFLVGGNVSTLVCEPWQSQQIFQIIDTPGLIPGFQLSEALGLKTNLTIAKVYDDCQHDRSLWTTLHLQEVINLNDLLNASKYTEQIQQALTQNDITLPTITLLSPEERAQLLRFSSRAGCLDFSSAQEQLNNISRINLNTTADDLDTLADRQSDAVVEGRLRDDAARLRRIQAQVEGSILPKVRDLSSVIQVLEDKALKVNRTMGSVLSRVDMAQDFLNGNSSQIVKSAIQTFLDCQERYFTAFAAWANRTITEQVGRCGPLAGAVDTAEVLVCSYLAASLNAFWFSLGWCAIFLIPSLILSVKLAKFYRRMKCSDAFEDHIQMNQFPRASLIAY</sequence>
<comment type="subcellular location">
    <subcellularLocation>
        <location evidence="1">Cell projection</location>
        <location evidence="1">Microvillus membrane</location>
        <topology evidence="1">Multi-pass membrane protein</topology>
    </subcellularLocation>
</comment>
<feature type="chain" id="PRO_5040472042" description="Prominin-1-A-like" evidence="9">
    <location>
        <begin position="28"/>
        <end position="824"/>
    </location>
</feature>
<feature type="transmembrane region" description="Helical" evidence="8">
    <location>
        <begin position="421"/>
        <end position="447"/>
    </location>
</feature>
<dbReference type="EMBL" id="JAFJMO010000018">
    <property type="protein sequence ID" value="KAJ8250209.1"/>
    <property type="molecule type" value="Genomic_DNA"/>
</dbReference>
<dbReference type="GO" id="GO:0009986">
    <property type="term" value="C:cell surface"/>
    <property type="evidence" value="ECO:0007669"/>
    <property type="project" value="TreeGrafter"/>
</dbReference>
<evidence type="ECO:0008006" key="12">
    <source>
        <dbReference type="Google" id="ProtNLM"/>
    </source>
</evidence>
<evidence type="ECO:0000256" key="5">
    <source>
        <dbReference type="ARBA" id="ARBA00023136"/>
    </source>
</evidence>
<evidence type="ECO:0000256" key="1">
    <source>
        <dbReference type="ARBA" id="ARBA00004475"/>
    </source>
</evidence>
<dbReference type="GO" id="GO:0071914">
    <property type="term" value="C:prominosome"/>
    <property type="evidence" value="ECO:0007669"/>
    <property type="project" value="TreeGrafter"/>
</dbReference>
<feature type="coiled-coil region" evidence="7">
    <location>
        <begin position="359"/>
        <end position="386"/>
    </location>
</feature>
<feature type="transmembrane region" description="Helical" evidence="8">
    <location>
        <begin position="772"/>
        <end position="792"/>
    </location>
</feature>
<feature type="transmembrane region" description="Helical" evidence="8">
    <location>
        <begin position="101"/>
        <end position="131"/>
    </location>
</feature>
<dbReference type="AlphaFoldDB" id="A0A9Q1CW31"/>
<feature type="transmembrane region" description="Helical" evidence="8">
    <location>
        <begin position="152"/>
        <end position="173"/>
    </location>
</feature>
<protein>
    <recommendedName>
        <fullName evidence="12">Prominin-1-A-like</fullName>
    </recommendedName>
</protein>
<evidence type="ECO:0000256" key="8">
    <source>
        <dbReference type="SAM" id="Phobius"/>
    </source>
</evidence>
<dbReference type="GO" id="GO:0015485">
    <property type="term" value="F:cholesterol binding"/>
    <property type="evidence" value="ECO:0007669"/>
    <property type="project" value="TreeGrafter"/>
</dbReference>
<name>A0A9Q1CW31_CONCO</name>
<keyword evidence="6" id="KW-0325">Glycoprotein</keyword>
<dbReference type="PANTHER" id="PTHR22730">
    <property type="entry name" value="PROMININ PROM PROTEIN"/>
    <property type="match status" value="1"/>
</dbReference>
<reference evidence="10" key="1">
    <citation type="journal article" date="2023" name="Science">
        <title>Genome structures resolve the early diversification of teleost fishes.</title>
        <authorList>
            <person name="Parey E."/>
            <person name="Louis A."/>
            <person name="Montfort J."/>
            <person name="Bouchez O."/>
            <person name="Roques C."/>
            <person name="Iampietro C."/>
            <person name="Lluch J."/>
            <person name="Castinel A."/>
            <person name="Donnadieu C."/>
            <person name="Desvignes T."/>
            <person name="Floi Bucao C."/>
            <person name="Jouanno E."/>
            <person name="Wen M."/>
            <person name="Mejri S."/>
            <person name="Dirks R."/>
            <person name="Jansen H."/>
            <person name="Henkel C."/>
            <person name="Chen W.J."/>
            <person name="Zahm M."/>
            <person name="Cabau C."/>
            <person name="Klopp C."/>
            <person name="Thompson A.W."/>
            <person name="Robinson-Rechavi M."/>
            <person name="Braasch I."/>
            <person name="Lecointre G."/>
            <person name="Bobe J."/>
            <person name="Postlethwait J.H."/>
            <person name="Berthelot C."/>
            <person name="Roest Crollius H."/>
            <person name="Guiguen Y."/>
        </authorList>
    </citation>
    <scope>NUCLEOTIDE SEQUENCE</scope>
    <source>
        <strain evidence="10">Concon-B</strain>
    </source>
</reference>
<evidence type="ECO:0000256" key="4">
    <source>
        <dbReference type="ARBA" id="ARBA00022989"/>
    </source>
</evidence>
<organism evidence="10 11">
    <name type="scientific">Conger conger</name>
    <name type="common">Conger eel</name>
    <name type="synonym">Muraena conger</name>
    <dbReference type="NCBI Taxonomy" id="82655"/>
    <lineage>
        <taxon>Eukaryota</taxon>
        <taxon>Metazoa</taxon>
        <taxon>Chordata</taxon>
        <taxon>Craniata</taxon>
        <taxon>Vertebrata</taxon>
        <taxon>Euteleostomi</taxon>
        <taxon>Actinopterygii</taxon>
        <taxon>Neopterygii</taxon>
        <taxon>Teleostei</taxon>
        <taxon>Anguilliformes</taxon>
        <taxon>Congridae</taxon>
        <taxon>Conger</taxon>
    </lineage>
</organism>
<dbReference type="GO" id="GO:0031528">
    <property type="term" value="C:microvillus membrane"/>
    <property type="evidence" value="ECO:0007669"/>
    <property type="project" value="UniProtKB-SubCell"/>
</dbReference>
<proteinExistence type="inferred from homology"/>
<accession>A0A9Q1CW31</accession>
<gene>
    <name evidence="10" type="ORF">COCON_G00221310</name>
</gene>
<dbReference type="Proteomes" id="UP001152803">
    <property type="component" value="Unassembled WGS sequence"/>
</dbReference>
<evidence type="ECO:0000256" key="6">
    <source>
        <dbReference type="ARBA" id="ARBA00023180"/>
    </source>
</evidence>
<comment type="caution">
    <text evidence="10">The sequence shown here is derived from an EMBL/GenBank/DDBJ whole genome shotgun (WGS) entry which is preliminary data.</text>
</comment>
<evidence type="ECO:0000256" key="9">
    <source>
        <dbReference type="SAM" id="SignalP"/>
    </source>
</evidence>
<evidence type="ECO:0000256" key="2">
    <source>
        <dbReference type="ARBA" id="ARBA00006058"/>
    </source>
</evidence>
<evidence type="ECO:0000256" key="7">
    <source>
        <dbReference type="SAM" id="Coils"/>
    </source>
</evidence>
<comment type="similarity">
    <text evidence="2">Belongs to the prominin family.</text>
</comment>
<dbReference type="Pfam" id="PF05478">
    <property type="entry name" value="Prominin"/>
    <property type="match status" value="1"/>
</dbReference>
<keyword evidence="9" id="KW-0732">Signal</keyword>
<evidence type="ECO:0000313" key="10">
    <source>
        <dbReference type="EMBL" id="KAJ8250209.1"/>
    </source>
</evidence>
<dbReference type="OrthoDB" id="6229420at2759"/>
<evidence type="ECO:0000313" key="11">
    <source>
        <dbReference type="Proteomes" id="UP001152803"/>
    </source>
</evidence>
<keyword evidence="3 8" id="KW-0812">Transmembrane</keyword>
<keyword evidence="11" id="KW-1185">Reference proteome</keyword>
<feature type="signal peptide" evidence="9">
    <location>
        <begin position="1"/>
        <end position="27"/>
    </location>
</feature>
<dbReference type="PANTHER" id="PTHR22730:SF4">
    <property type="entry name" value="PROMININ-1-A-LIKE"/>
    <property type="match status" value="1"/>
</dbReference>
<keyword evidence="7" id="KW-0175">Coiled coil</keyword>
<dbReference type="InterPro" id="IPR008795">
    <property type="entry name" value="Prominin"/>
</dbReference>
<dbReference type="GO" id="GO:0016324">
    <property type="term" value="C:apical plasma membrane"/>
    <property type="evidence" value="ECO:0007669"/>
    <property type="project" value="TreeGrafter"/>
</dbReference>